<feature type="domain" description="DUF7847" evidence="3">
    <location>
        <begin position="91"/>
        <end position="374"/>
    </location>
</feature>
<feature type="transmembrane region" description="Helical" evidence="2">
    <location>
        <begin position="305"/>
        <end position="337"/>
    </location>
</feature>
<feature type="compositionally biased region" description="Pro residues" evidence="1">
    <location>
        <begin position="1"/>
        <end position="10"/>
    </location>
</feature>
<feature type="region of interest" description="Disordered" evidence="1">
    <location>
        <begin position="1"/>
        <end position="82"/>
    </location>
</feature>
<feature type="transmembrane region" description="Helical" evidence="2">
    <location>
        <begin position="160"/>
        <end position="178"/>
    </location>
</feature>
<reference evidence="4 5" key="1">
    <citation type="submission" date="2020-05" db="EMBL/GenBank/DDBJ databases">
        <title>Genomic Encyclopedia of Type Strains, Phase III (KMG-III): the genomes of soil and plant-associated and newly described type strains.</title>
        <authorList>
            <person name="Whitman W."/>
        </authorList>
    </citation>
    <scope>NUCLEOTIDE SEQUENCE [LARGE SCALE GENOMIC DNA]</scope>
    <source>
        <strain evidence="4 5">KCTC 19046</strain>
    </source>
</reference>
<protein>
    <recommendedName>
        <fullName evidence="3">DUF7847 domain-containing protein</fullName>
    </recommendedName>
</protein>
<sequence length="415" mass="42783">MSTPDQPTPPSGWGEAPRPPAYGQYGPGQYGSGQYGPGQYGSGQYGPGQYGSDQQGTGQYGPGTPSAGPQPPNPYGPSATKPGIVPLRPLSLGEIFDGAFSAVRHNPAVMLGLVSVVVAAATLLAALLAQFAVPALTRLFAEPFSGETGLEGFTATDLSMFAQLMAVSGALSLTLLIAQPITEGLITVSVSQSVIGRKMSVGEVWNKVRPRLAVLIGWMILRSVVLVVAVYVVAIGLVLLVAGVAVATESVALTVLLGVLVAVGLVALVAWLWVRIVLVAPALVLEGSGLGRTIARAWRLTRGSFWRVFGTVLLAGIITGFVGQVVTTPLIFFGIFIDGDDVGWGFLLTTVVASVVASIVYLVFVSGVVALVYTDVRMRREGLDVQLAAAAERAANEPPPGPAGPSAAAGGAPQW</sequence>
<feature type="compositionally biased region" description="Low complexity" evidence="1">
    <location>
        <begin position="50"/>
        <end position="65"/>
    </location>
</feature>
<feature type="transmembrane region" description="Helical" evidence="2">
    <location>
        <begin position="343"/>
        <end position="373"/>
    </location>
</feature>
<keyword evidence="2" id="KW-0472">Membrane</keyword>
<evidence type="ECO:0000313" key="5">
    <source>
        <dbReference type="Proteomes" id="UP000757540"/>
    </source>
</evidence>
<evidence type="ECO:0000256" key="2">
    <source>
        <dbReference type="SAM" id="Phobius"/>
    </source>
</evidence>
<keyword evidence="2" id="KW-1133">Transmembrane helix</keyword>
<name>A0ABX2A7S5_9MICO</name>
<organism evidence="4 5">
    <name type="scientific">Isoptericola halotolerans</name>
    <dbReference type="NCBI Taxonomy" id="300560"/>
    <lineage>
        <taxon>Bacteria</taxon>
        <taxon>Bacillati</taxon>
        <taxon>Actinomycetota</taxon>
        <taxon>Actinomycetes</taxon>
        <taxon>Micrococcales</taxon>
        <taxon>Promicromonosporaceae</taxon>
        <taxon>Isoptericola</taxon>
    </lineage>
</organism>
<dbReference type="EMBL" id="JABEZU010000002">
    <property type="protein sequence ID" value="NOV97618.1"/>
    <property type="molecule type" value="Genomic_DNA"/>
</dbReference>
<dbReference type="Proteomes" id="UP000757540">
    <property type="component" value="Unassembled WGS sequence"/>
</dbReference>
<accession>A0ABX2A7S5</accession>
<feature type="compositionally biased region" description="Low complexity" evidence="1">
    <location>
        <begin position="404"/>
        <end position="415"/>
    </location>
</feature>
<evidence type="ECO:0000313" key="4">
    <source>
        <dbReference type="EMBL" id="NOV97618.1"/>
    </source>
</evidence>
<gene>
    <name evidence="4" type="ORF">HDG69_002193</name>
</gene>
<comment type="caution">
    <text evidence="4">The sequence shown here is derived from an EMBL/GenBank/DDBJ whole genome shotgun (WGS) entry which is preliminary data.</text>
</comment>
<dbReference type="InterPro" id="IPR057169">
    <property type="entry name" value="DUF7847"/>
</dbReference>
<dbReference type="PANTHER" id="PTHR33133">
    <property type="entry name" value="OS08G0107100 PROTEIN-RELATED"/>
    <property type="match status" value="1"/>
</dbReference>
<keyword evidence="5" id="KW-1185">Reference proteome</keyword>
<evidence type="ECO:0000259" key="3">
    <source>
        <dbReference type="Pfam" id="PF25231"/>
    </source>
</evidence>
<feature type="transmembrane region" description="Helical" evidence="2">
    <location>
        <begin position="212"/>
        <end position="245"/>
    </location>
</feature>
<evidence type="ECO:0000256" key="1">
    <source>
        <dbReference type="SAM" id="MobiDB-lite"/>
    </source>
</evidence>
<feature type="transmembrane region" description="Helical" evidence="2">
    <location>
        <begin position="108"/>
        <end position="133"/>
    </location>
</feature>
<keyword evidence="2" id="KW-0812">Transmembrane</keyword>
<proteinExistence type="predicted"/>
<dbReference type="Pfam" id="PF25231">
    <property type="entry name" value="DUF7847"/>
    <property type="match status" value="1"/>
</dbReference>
<dbReference type="RefSeq" id="WP_171783803.1">
    <property type="nucleotide sequence ID" value="NZ_BAAAML010000009.1"/>
</dbReference>
<dbReference type="PANTHER" id="PTHR33133:SF1">
    <property type="entry name" value="EXPRESSED PROTEIN-RELATED"/>
    <property type="match status" value="1"/>
</dbReference>
<feature type="compositionally biased region" description="Gly residues" evidence="1">
    <location>
        <begin position="25"/>
        <end position="49"/>
    </location>
</feature>
<feature type="region of interest" description="Disordered" evidence="1">
    <location>
        <begin position="394"/>
        <end position="415"/>
    </location>
</feature>
<feature type="transmembrane region" description="Helical" evidence="2">
    <location>
        <begin position="251"/>
        <end position="284"/>
    </location>
</feature>